<dbReference type="EMBL" id="QOIM01000021">
    <property type="protein sequence ID" value="RCG24179.1"/>
    <property type="molecule type" value="Genomic_DNA"/>
</dbReference>
<dbReference type="AlphaFoldDB" id="A0A367F2J8"/>
<organism evidence="3 4">
    <name type="scientific">Streptomyces reniochalinae</name>
    <dbReference type="NCBI Taxonomy" id="2250578"/>
    <lineage>
        <taxon>Bacteria</taxon>
        <taxon>Bacillati</taxon>
        <taxon>Actinomycetota</taxon>
        <taxon>Actinomycetes</taxon>
        <taxon>Kitasatosporales</taxon>
        <taxon>Streptomycetaceae</taxon>
        <taxon>Streptomyces</taxon>
    </lineage>
</organism>
<feature type="domain" description="Histidine kinase/HSP90-like ATPase" evidence="2">
    <location>
        <begin position="24"/>
        <end position="131"/>
    </location>
</feature>
<accession>A0A367F2J8</accession>
<dbReference type="GO" id="GO:0005524">
    <property type="term" value="F:ATP binding"/>
    <property type="evidence" value="ECO:0007669"/>
    <property type="project" value="UniProtKB-KW"/>
</dbReference>
<reference evidence="3 4" key="1">
    <citation type="submission" date="2018-06" db="EMBL/GenBank/DDBJ databases">
        <title>Streptomyces reniochalinae sp. nov. and Streptomyces diacarnus sp. nov. from marine sponges.</title>
        <authorList>
            <person name="Li L."/>
        </authorList>
    </citation>
    <scope>NUCLEOTIDE SEQUENCE [LARGE SCALE GENOMIC DNA]</scope>
    <source>
        <strain evidence="3 4">LHW50302</strain>
    </source>
</reference>
<dbReference type="Gene3D" id="3.30.565.10">
    <property type="entry name" value="Histidine kinase-like ATPase, C-terminal domain"/>
    <property type="match status" value="1"/>
</dbReference>
<dbReference type="PANTHER" id="PTHR35526">
    <property type="entry name" value="ANTI-SIGMA-F FACTOR RSBW-RELATED"/>
    <property type="match status" value="1"/>
</dbReference>
<sequence>MTMTAARATSIGEPGYSQAFSCVPESSRHARDLVSTALRVWGLEALLDDASLVTSELVANAVQHSAGRCLVFSIERSAQFRVRVRVTDQSRVRPVLRCPSEEETKGRGLLLLSALAADWGTDVHTSGKTVWADIAYGAAT</sequence>
<keyword evidence="3" id="KW-0547">Nucleotide-binding</keyword>
<evidence type="ECO:0000313" key="4">
    <source>
        <dbReference type="Proteomes" id="UP000253507"/>
    </source>
</evidence>
<protein>
    <submittedName>
        <fullName evidence="3">ATP-binding protein</fullName>
    </submittedName>
</protein>
<dbReference type="OrthoDB" id="3476350at2"/>
<evidence type="ECO:0000259" key="2">
    <source>
        <dbReference type="Pfam" id="PF13581"/>
    </source>
</evidence>
<dbReference type="InterPro" id="IPR036890">
    <property type="entry name" value="HATPase_C_sf"/>
</dbReference>
<evidence type="ECO:0000313" key="3">
    <source>
        <dbReference type="EMBL" id="RCG24179.1"/>
    </source>
</evidence>
<dbReference type="PANTHER" id="PTHR35526:SF3">
    <property type="entry name" value="ANTI-SIGMA-F FACTOR RSBW"/>
    <property type="match status" value="1"/>
</dbReference>
<gene>
    <name evidence="3" type="ORF">DQ392_03355</name>
</gene>
<dbReference type="CDD" id="cd16936">
    <property type="entry name" value="HATPase_RsbW-like"/>
    <property type="match status" value="1"/>
</dbReference>
<keyword evidence="1" id="KW-0723">Serine/threonine-protein kinase</keyword>
<dbReference type="InterPro" id="IPR050267">
    <property type="entry name" value="Anti-sigma-factor_SerPK"/>
</dbReference>
<keyword evidence="1" id="KW-0808">Transferase</keyword>
<dbReference type="GO" id="GO:0004674">
    <property type="term" value="F:protein serine/threonine kinase activity"/>
    <property type="evidence" value="ECO:0007669"/>
    <property type="project" value="UniProtKB-KW"/>
</dbReference>
<dbReference type="Proteomes" id="UP000253507">
    <property type="component" value="Unassembled WGS sequence"/>
</dbReference>
<name>A0A367F2J8_9ACTN</name>
<proteinExistence type="predicted"/>
<dbReference type="Pfam" id="PF13581">
    <property type="entry name" value="HATPase_c_2"/>
    <property type="match status" value="1"/>
</dbReference>
<keyword evidence="1" id="KW-0418">Kinase</keyword>
<comment type="caution">
    <text evidence="3">The sequence shown here is derived from an EMBL/GenBank/DDBJ whole genome shotgun (WGS) entry which is preliminary data.</text>
</comment>
<keyword evidence="4" id="KW-1185">Reference proteome</keyword>
<dbReference type="InterPro" id="IPR003594">
    <property type="entry name" value="HATPase_dom"/>
</dbReference>
<keyword evidence="3" id="KW-0067">ATP-binding</keyword>
<evidence type="ECO:0000256" key="1">
    <source>
        <dbReference type="ARBA" id="ARBA00022527"/>
    </source>
</evidence>